<sequence length="69" mass="7603">MEAYWRCFPVGGGLRSRRRKTPEGTNPLEGASNIVDAILVFACGLTLSLVMRWNVDLGQGNLYDKMGTV</sequence>
<keyword evidence="2" id="KW-1185">Reference proteome</keyword>
<name>A0A4Y7RGR9_9FIRM</name>
<comment type="caution">
    <text evidence="1">The sequence shown here is derived from an EMBL/GenBank/DDBJ whole genome shotgun (WGS) entry which is preliminary data.</text>
</comment>
<reference evidence="1 2" key="1">
    <citation type="journal article" date="2018" name="Environ. Microbiol.">
        <title>Novel energy conservation strategies and behaviour of Pelotomaculum schinkii driving syntrophic propionate catabolism.</title>
        <authorList>
            <person name="Hidalgo-Ahumada C.A.P."/>
            <person name="Nobu M.K."/>
            <person name="Narihiro T."/>
            <person name="Tamaki H."/>
            <person name="Liu W.T."/>
            <person name="Kamagata Y."/>
            <person name="Stams A.J.M."/>
            <person name="Imachi H."/>
            <person name="Sousa D.Z."/>
        </authorList>
    </citation>
    <scope>NUCLEOTIDE SEQUENCE [LARGE SCALE GENOMIC DNA]</scope>
    <source>
        <strain evidence="1 2">HH</strain>
    </source>
</reference>
<protein>
    <submittedName>
        <fullName evidence="1">Uncharacterized protein</fullName>
    </submittedName>
</protein>
<organism evidence="1 2">
    <name type="scientific">Pelotomaculum schinkii</name>
    <dbReference type="NCBI Taxonomy" id="78350"/>
    <lineage>
        <taxon>Bacteria</taxon>
        <taxon>Bacillati</taxon>
        <taxon>Bacillota</taxon>
        <taxon>Clostridia</taxon>
        <taxon>Eubacteriales</taxon>
        <taxon>Desulfotomaculaceae</taxon>
        <taxon>Pelotomaculum</taxon>
    </lineage>
</organism>
<evidence type="ECO:0000313" key="2">
    <source>
        <dbReference type="Proteomes" id="UP000298324"/>
    </source>
</evidence>
<evidence type="ECO:0000313" key="1">
    <source>
        <dbReference type="EMBL" id="TEB08006.1"/>
    </source>
</evidence>
<accession>A0A4Y7RGR9</accession>
<dbReference type="Proteomes" id="UP000298324">
    <property type="component" value="Unassembled WGS sequence"/>
</dbReference>
<gene>
    <name evidence="1" type="ORF">Psch_01561</name>
</gene>
<dbReference type="EMBL" id="QFGA01000001">
    <property type="protein sequence ID" value="TEB08006.1"/>
    <property type="molecule type" value="Genomic_DNA"/>
</dbReference>
<dbReference type="AlphaFoldDB" id="A0A4Y7RGR9"/>
<proteinExistence type="predicted"/>